<dbReference type="OrthoDB" id="26525at2759"/>
<keyword evidence="1" id="KW-0677">Repeat</keyword>
<dbReference type="FunFam" id="1.10.238.10:FF:000178">
    <property type="entry name" value="Calmodulin-2 A"/>
    <property type="match status" value="1"/>
</dbReference>
<feature type="domain" description="EF-hand" evidence="3">
    <location>
        <begin position="13"/>
        <end position="48"/>
    </location>
</feature>
<reference evidence="4 5" key="1">
    <citation type="submission" date="2020-06" db="EMBL/GenBank/DDBJ databases">
        <title>Transcriptomic and genomic resources for Thalictrum thalictroides and T. hernandezii: Facilitating candidate gene discovery in an emerging model plant lineage.</title>
        <authorList>
            <person name="Arias T."/>
            <person name="Riano-Pachon D.M."/>
            <person name="Di Stilio V.S."/>
        </authorList>
    </citation>
    <scope>NUCLEOTIDE SEQUENCE [LARGE SCALE GENOMIC DNA]</scope>
    <source>
        <strain evidence="5">cv. WT478/WT964</strain>
        <tissue evidence="4">Leaves</tissue>
    </source>
</reference>
<dbReference type="CDD" id="cd00051">
    <property type="entry name" value="EFh"/>
    <property type="match status" value="1"/>
</dbReference>
<dbReference type="PRINTS" id="PR01697">
    <property type="entry name" value="PARVALBUMIN"/>
</dbReference>
<dbReference type="InterPro" id="IPR050145">
    <property type="entry name" value="Centrin_CML-like"/>
</dbReference>
<dbReference type="GO" id="GO:0043226">
    <property type="term" value="C:organelle"/>
    <property type="evidence" value="ECO:0007669"/>
    <property type="project" value="UniProtKB-ARBA"/>
</dbReference>
<gene>
    <name evidence="4" type="ORF">FRX31_020211</name>
</gene>
<dbReference type="InterPro" id="IPR018247">
    <property type="entry name" value="EF_Hand_1_Ca_BS"/>
</dbReference>
<evidence type="ECO:0000256" key="2">
    <source>
        <dbReference type="ARBA" id="ARBA00022837"/>
    </source>
</evidence>
<dbReference type="PANTHER" id="PTHR23050">
    <property type="entry name" value="CALCIUM BINDING PROTEIN"/>
    <property type="match status" value="1"/>
</dbReference>
<dbReference type="AlphaFoldDB" id="A0A7J6W0S6"/>
<dbReference type="PROSITE" id="PS00018">
    <property type="entry name" value="EF_HAND_1"/>
    <property type="match status" value="2"/>
</dbReference>
<organism evidence="4 5">
    <name type="scientific">Thalictrum thalictroides</name>
    <name type="common">Rue-anemone</name>
    <name type="synonym">Anemone thalictroides</name>
    <dbReference type="NCBI Taxonomy" id="46969"/>
    <lineage>
        <taxon>Eukaryota</taxon>
        <taxon>Viridiplantae</taxon>
        <taxon>Streptophyta</taxon>
        <taxon>Embryophyta</taxon>
        <taxon>Tracheophyta</taxon>
        <taxon>Spermatophyta</taxon>
        <taxon>Magnoliopsida</taxon>
        <taxon>Ranunculales</taxon>
        <taxon>Ranunculaceae</taxon>
        <taxon>Thalictroideae</taxon>
        <taxon>Thalictrum</taxon>
    </lineage>
</organism>
<protein>
    <submittedName>
        <fullName evidence="4">Calcium-binding protein cp1</fullName>
    </submittedName>
</protein>
<dbReference type="EMBL" id="JABWDY010024484">
    <property type="protein sequence ID" value="KAF5190202.1"/>
    <property type="molecule type" value="Genomic_DNA"/>
</dbReference>
<evidence type="ECO:0000313" key="5">
    <source>
        <dbReference type="Proteomes" id="UP000554482"/>
    </source>
</evidence>
<feature type="domain" description="EF-hand" evidence="3">
    <location>
        <begin position="51"/>
        <end position="86"/>
    </location>
</feature>
<sequence length="155" mass="17280">MCPSGSDPHLKSNTIFDFRQAFNVLDTDQDGKISRDDLKTFYSNFIGTNLANDEDIGSMISIADWNKNGFVEFDEFEKVLGCQKNAKTMNTSMEDVFKVMDRDGDGKIGFDDLKHYLKWAGVSANDDDVKAMIKLGGEDDKEGVGYQGLLKILSV</sequence>
<keyword evidence="5" id="KW-1185">Reference proteome</keyword>
<dbReference type="SMART" id="SM00054">
    <property type="entry name" value="EFh"/>
    <property type="match status" value="3"/>
</dbReference>
<evidence type="ECO:0000259" key="3">
    <source>
        <dbReference type="PROSITE" id="PS50222"/>
    </source>
</evidence>
<proteinExistence type="predicted"/>
<evidence type="ECO:0000313" key="4">
    <source>
        <dbReference type="EMBL" id="KAF5190202.1"/>
    </source>
</evidence>
<dbReference type="InterPro" id="IPR002048">
    <property type="entry name" value="EF_hand_dom"/>
</dbReference>
<feature type="domain" description="EF-hand" evidence="3">
    <location>
        <begin position="88"/>
        <end position="123"/>
    </location>
</feature>
<name>A0A7J6W0S6_THATH</name>
<dbReference type="Pfam" id="PF13499">
    <property type="entry name" value="EF-hand_7"/>
    <property type="match status" value="2"/>
</dbReference>
<evidence type="ECO:0000256" key="1">
    <source>
        <dbReference type="ARBA" id="ARBA00022737"/>
    </source>
</evidence>
<comment type="caution">
    <text evidence="4">The sequence shown here is derived from an EMBL/GenBank/DDBJ whole genome shotgun (WGS) entry which is preliminary data.</text>
</comment>
<keyword evidence="2" id="KW-0106">Calcium</keyword>
<dbReference type="SUPFAM" id="SSF47473">
    <property type="entry name" value="EF-hand"/>
    <property type="match status" value="1"/>
</dbReference>
<accession>A0A7J6W0S6</accession>
<dbReference type="PROSITE" id="PS50222">
    <property type="entry name" value="EF_HAND_2"/>
    <property type="match status" value="3"/>
</dbReference>
<dbReference type="GO" id="GO:0005509">
    <property type="term" value="F:calcium ion binding"/>
    <property type="evidence" value="ECO:0007669"/>
    <property type="project" value="InterPro"/>
</dbReference>
<dbReference type="Proteomes" id="UP000554482">
    <property type="component" value="Unassembled WGS sequence"/>
</dbReference>
<dbReference type="Gene3D" id="1.10.238.10">
    <property type="entry name" value="EF-hand"/>
    <property type="match status" value="1"/>
</dbReference>
<dbReference type="InterPro" id="IPR011992">
    <property type="entry name" value="EF-hand-dom_pair"/>
</dbReference>